<sequence>MATTHVALTRRVAEFDSIVHSAAASAAGPVYARGGNAGSTNIIKSQTNNSHMQNNSHGNIVNSGNNVKNTCTVHARSLDFASRSLAELHVHASLLVRRDLEARTTADDIAWLKAGTMFQMQQTDAIAAQTSAQANLANANEPNTCKCNCTSQRRRRDSLGGKPGPAHEVAIGAPDSQTLVVRLEPRCSLHQEQATGPHVYAGECGAAMTLNGRAIADVLQPTLELTI</sequence>
<name>A0A066V0J7_TILAU</name>
<comment type="caution">
    <text evidence="1">The sequence shown here is derived from an EMBL/GenBank/DDBJ whole genome shotgun (WGS) entry which is preliminary data.</text>
</comment>
<proteinExistence type="predicted"/>
<organism evidence="1 2">
    <name type="scientific">Tilletiaria anomala (strain ATCC 24038 / CBS 436.72 / UBC 951)</name>
    <dbReference type="NCBI Taxonomy" id="1037660"/>
    <lineage>
        <taxon>Eukaryota</taxon>
        <taxon>Fungi</taxon>
        <taxon>Dikarya</taxon>
        <taxon>Basidiomycota</taxon>
        <taxon>Ustilaginomycotina</taxon>
        <taxon>Exobasidiomycetes</taxon>
        <taxon>Georgefischeriales</taxon>
        <taxon>Tilletiariaceae</taxon>
        <taxon>Tilletiaria</taxon>
    </lineage>
</organism>
<dbReference type="Proteomes" id="UP000027361">
    <property type="component" value="Unassembled WGS sequence"/>
</dbReference>
<dbReference type="AlphaFoldDB" id="A0A066V0J7"/>
<dbReference type="InParanoid" id="A0A066V0J7"/>
<dbReference type="GeneID" id="25267874"/>
<evidence type="ECO:0000313" key="1">
    <source>
        <dbReference type="EMBL" id="KDN34986.1"/>
    </source>
</evidence>
<evidence type="ECO:0000313" key="2">
    <source>
        <dbReference type="Proteomes" id="UP000027361"/>
    </source>
</evidence>
<accession>A0A066V0J7</accession>
<keyword evidence="2" id="KW-1185">Reference proteome</keyword>
<gene>
    <name evidence="1" type="ORF">K437DRAFT_85193</name>
</gene>
<dbReference type="EMBL" id="JMSN01000246">
    <property type="protein sequence ID" value="KDN34986.1"/>
    <property type="molecule type" value="Genomic_DNA"/>
</dbReference>
<reference evidence="1 2" key="1">
    <citation type="submission" date="2014-05" db="EMBL/GenBank/DDBJ databases">
        <title>Draft genome sequence of a rare smut relative, Tilletiaria anomala UBC 951.</title>
        <authorList>
            <consortium name="DOE Joint Genome Institute"/>
            <person name="Toome M."/>
            <person name="Kuo A."/>
            <person name="Henrissat B."/>
            <person name="Lipzen A."/>
            <person name="Tritt A."/>
            <person name="Yoshinaga Y."/>
            <person name="Zane M."/>
            <person name="Barry K."/>
            <person name="Grigoriev I.V."/>
            <person name="Spatafora J.W."/>
            <person name="Aimea M.C."/>
        </authorList>
    </citation>
    <scope>NUCLEOTIDE SEQUENCE [LARGE SCALE GENOMIC DNA]</scope>
    <source>
        <strain evidence="1 2">UBC 951</strain>
    </source>
</reference>
<dbReference type="HOGENOM" id="CLU_1220426_0_0_1"/>
<dbReference type="RefSeq" id="XP_013239729.1">
    <property type="nucleotide sequence ID" value="XM_013384275.1"/>
</dbReference>
<protein>
    <submittedName>
        <fullName evidence="1">Uncharacterized protein</fullName>
    </submittedName>
</protein>